<dbReference type="PANTHER" id="PTHR40407">
    <property type="entry name" value="MEMBRANE PROTEIN-LIKE PROTEIN"/>
    <property type="match status" value="1"/>
</dbReference>
<dbReference type="Proteomes" id="UP001321749">
    <property type="component" value="Unassembled WGS sequence"/>
</dbReference>
<feature type="transmembrane region" description="Helical" evidence="1">
    <location>
        <begin position="335"/>
        <end position="355"/>
    </location>
</feature>
<keyword evidence="3" id="KW-1185">Reference proteome</keyword>
<reference evidence="2" key="2">
    <citation type="submission" date="2023-06" db="EMBL/GenBank/DDBJ databases">
        <authorList>
            <consortium name="Lawrence Berkeley National Laboratory"/>
            <person name="Mondo S.J."/>
            <person name="Hensen N."/>
            <person name="Bonometti L."/>
            <person name="Westerberg I."/>
            <person name="Brannstrom I.O."/>
            <person name="Guillou S."/>
            <person name="Cros-Aarteil S."/>
            <person name="Calhoun S."/>
            <person name="Haridas S."/>
            <person name="Kuo A."/>
            <person name="Pangilinan J."/>
            <person name="Riley R."/>
            <person name="Labutti K."/>
            <person name="Andreopoulos B."/>
            <person name="Lipzen A."/>
            <person name="Chen C."/>
            <person name="Yanf M."/>
            <person name="Daum C."/>
            <person name="Ng V."/>
            <person name="Clum A."/>
            <person name="Steindorff A."/>
            <person name="Ohm R."/>
            <person name="Martin F."/>
            <person name="Silar P."/>
            <person name="Natvig D."/>
            <person name="Lalanne C."/>
            <person name="Gautier V."/>
            <person name="Ament-Velasquez S.L."/>
            <person name="Kruys A."/>
            <person name="Hutchinson M.I."/>
            <person name="Powell A.J."/>
            <person name="Barry K."/>
            <person name="Miller A.N."/>
            <person name="Grigoriev I.V."/>
            <person name="Debuchy R."/>
            <person name="Gladieux P."/>
            <person name="Thoren M.H."/>
            <person name="Johannesson H."/>
        </authorList>
    </citation>
    <scope>NUCLEOTIDE SEQUENCE</scope>
    <source>
        <strain evidence="2">PSN324</strain>
    </source>
</reference>
<sequence>MVLVALDHTATSLNAWPHGTAASEETDSTPVEKWSPPAAYVIRTLIHLYAPGLTFLFGIGVVYFGRSRTSLMPGKKWSNTRLARHFIVRGAVLALVSEVMGLVMSMGRFWIFNLLLISLAVDYVLAGILWLVIARMEMELAVVLLKVLPEREEDDPSEPLLRPRSDDEVEMEVTPDRRIIRAGSISWHLHNALLAVLAVVMIWWNVWLSPTGGRCGVEERRKLPDAIWLRIWFYQVFEGHIISEYPPLAWISFAILGLLYGRIILARTWSVGAITLGNSLAGLMFVLLFVLTRVFHFGNLSEGCLQMAEHAAAGKNQYLASPASFFHLIKYPPDVAFWAYTMAGNHFLLAVVGAIPPHIADRALHVLLVFGRSALFFFVLDMFVALGLGAMTIALVGHDVGRPNFWSGKPYGVDQLWAFFLSWALLLAIMYPLCKWYGGFKRSKGPDSLWRFF</sequence>
<dbReference type="PANTHER" id="PTHR40407:SF1">
    <property type="entry name" value="HEPARAN-ALPHA-GLUCOSAMINIDE N-ACETYLTRANSFERASE CATALYTIC DOMAIN-CONTAINING PROTEIN"/>
    <property type="match status" value="1"/>
</dbReference>
<accession>A0AAV9HQ80</accession>
<reference evidence="2" key="1">
    <citation type="journal article" date="2023" name="Mol. Phylogenet. Evol.">
        <title>Genome-scale phylogeny and comparative genomics of the fungal order Sordariales.</title>
        <authorList>
            <person name="Hensen N."/>
            <person name="Bonometti L."/>
            <person name="Westerberg I."/>
            <person name="Brannstrom I.O."/>
            <person name="Guillou S."/>
            <person name="Cros-Aarteil S."/>
            <person name="Calhoun S."/>
            <person name="Haridas S."/>
            <person name="Kuo A."/>
            <person name="Mondo S."/>
            <person name="Pangilinan J."/>
            <person name="Riley R."/>
            <person name="LaButti K."/>
            <person name="Andreopoulos B."/>
            <person name="Lipzen A."/>
            <person name="Chen C."/>
            <person name="Yan M."/>
            <person name="Daum C."/>
            <person name="Ng V."/>
            <person name="Clum A."/>
            <person name="Steindorff A."/>
            <person name="Ohm R.A."/>
            <person name="Martin F."/>
            <person name="Silar P."/>
            <person name="Natvig D.O."/>
            <person name="Lalanne C."/>
            <person name="Gautier V."/>
            <person name="Ament-Velasquez S.L."/>
            <person name="Kruys A."/>
            <person name="Hutchinson M.I."/>
            <person name="Powell A.J."/>
            <person name="Barry K."/>
            <person name="Miller A.N."/>
            <person name="Grigoriev I.V."/>
            <person name="Debuchy R."/>
            <person name="Gladieux P."/>
            <person name="Hiltunen Thoren M."/>
            <person name="Johannesson H."/>
        </authorList>
    </citation>
    <scope>NUCLEOTIDE SEQUENCE</scope>
    <source>
        <strain evidence="2">PSN324</strain>
    </source>
</reference>
<dbReference type="EMBL" id="MU864966">
    <property type="protein sequence ID" value="KAK4462889.1"/>
    <property type="molecule type" value="Genomic_DNA"/>
</dbReference>
<name>A0AAV9HQ80_9PEZI</name>
<dbReference type="AlphaFoldDB" id="A0AAV9HQ80"/>
<keyword evidence="1" id="KW-1133">Transmembrane helix</keyword>
<feature type="transmembrane region" description="Helical" evidence="1">
    <location>
        <begin position="46"/>
        <end position="65"/>
    </location>
</feature>
<proteinExistence type="predicted"/>
<organism evidence="2 3">
    <name type="scientific">Cladorrhinum samala</name>
    <dbReference type="NCBI Taxonomy" id="585594"/>
    <lineage>
        <taxon>Eukaryota</taxon>
        <taxon>Fungi</taxon>
        <taxon>Dikarya</taxon>
        <taxon>Ascomycota</taxon>
        <taxon>Pezizomycotina</taxon>
        <taxon>Sordariomycetes</taxon>
        <taxon>Sordariomycetidae</taxon>
        <taxon>Sordariales</taxon>
        <taxon>Podosporaceae</taxon>
        <taxon>Cladorrhinum</taxon>
    </lineage>
</organism>
<evidence type="ECO:0000313" key="2">
    <source>
        <dbReference type="EMBL" id="KAK4462889.1"/>
    </source>
</evidence>
<feature type="transmembrane region" description="Helical" evidence="1">
    <location>
        <begin position="247"/>
        <end position="265"/>
    </location>
</feature>
<feature type="transmembrane region" description="Helical" evidence="1">
    <location>
        <begin position="86"/>
        <end position="104"/>
    </location>
</feature>
<feature type="transmembrane region" description="Helical" evidence="1">
    <location>
        <begin position="272"/>
        <end position="291"/>
    </location>
</feature>
<feature type="transmembrane region" description="Helical" evidence="1">
    <location>
        <begin position="375"/>
        <end position="396"/>
    </location>
</feature>
<gene>
    <name evidence="2" type="ORF">QBC42DRAFT_266924</name>
</gene>
<keyword evidence="1" id="KW-0812">Transmembrane</keyword>
<protein>
    <submittedName>
        <fullName evidence="2">Uncharacterized protein</fullName>
    </submittedName>
</protein>
<feature type="transmembrane region" description="Helical" evidence="1">
    <location>
        <begin position="187"/>
        <end position="204"/>
    </location>
</feature>
<evidence type="ECO:0000313" key="3">
    <source>
        <dbReference type="Proteomes" id="UP001321749"/>
    </source>
</evidence>
<feature type="transmembrane region" description="Helical" evidence="1">
    <location>
        <begin position="110"/>
        <end position="133"/>
    </location>
</feature>
<comment type="caution">
    <text evidence="2">The sequence shown here is derived from an EMBL/GenBank/DDBJ whole genome shotgun (WGS) entry which is preliminary data.</text>
</comment>
<feature type="transmembrane region" description="Helical" evidence="1">
    <location>
        <begin position="416"/>
        <end position="434"/>
    </location>
</feature>
<evidence type="ECO:0000256" key="1">
    <source>
        <dbReference type="SAM" id="Phobius"/>
    </source>
</evidence>
<keyword evidence="1" id="KW-0472">Membrane</keyword>